<organism evidence="2 3">
    <name type="scientific">Burkholderia gladioli</name>
    <name type="common">Pseudomonas marginata</name>
    <name type="synonym">Phytomonas marginata</name>
    <dbReference type="NCBI Taxonomy" id="28095"/>
    <lineage>
        <taxon>Bacteria</taxon>
        <taxon>Pseudomonadati</taxon>
        <taxon>Pseudomonadota</taxon>
        <taxon>Betaproteobacteria</taxon>
        <taxon>Burkholderiales</taxon>
        <taxon>Burkholderiaceae</taxon>
        <taxon>Burkholderia</taxon>
    </lineage>
</organism>
<dbReference type="Proteomes" id="UP000029590">
    <property type="component" value="Unassembled WGS sequence"/>
</dbReference>
<evidence type="ECO:0000313" key="3">
    <source>
        <dbReference type="Proteomes" id="UP000029590"/>
    </source>
</evidence>
<name>A0AAW3EZY1_BURGA</name>
<dbReference type="SUPFAM" id="SSF69255">
    <property type="entry name" value="gp5 N-terminal domain-like"/>
    <property type="match status" value="1"/>
</dbReference>
<dbReference type="KEGG" id="bgo:BM43_4895"/>
<evidence type="ECO:0000313" key="2">
    <source>
        <dbReference type="EMBL" id="KGC13115.1"/>
    </source>
</evidence>
<evidence type="ECO:0000259" key="1">
    <source>
        <dbReference type="Pfam" id="PF04717"/>
    </source>
</evidence>
<reference evidence="2 3" key="1">
    <citation type="submission" date="2014-04" db="EMBL/GenBank/DDBJ databases">
        <authorList>
            <person name="Bishop-Lilly K.A."/>
            <person name="Broomall S.M."/>
            <person name="Chain P.S."/>
            <person name="Chertkov O."/>
            <person name="Coyne S.R."/>
            <person name="Daligault H.E."/>
            <person name="Davenport K.W."/>
            <person name="Erkkila T."/>
            <person name="Frey K.G."/>
            <person name="Gibbons H.S."/>
            <person name="Gu W."/>
            <person name="Jaissle J."/>
            <person name="Johnson S.L."/>
            <person name="Koroleva G.I."/>
            <person name="Ladner J.T."/>
            <person name="Lo C.-C."/>
            <person name="Minogue T.D."/>
            <person name="Munk C."/>
            <person name="Palacios G.F."/>
            <person name="Redden C.L."/>
            <person name="Rosenzweig C.N."/>
            <person name="Scholz M.B."/>
            <person name="Teshima H."/>
            <person name="Xu Y."/>
        </authorList>
    </citation>
    <scope>NUCLEOTIDE SEQUENCE [LARGE SCALE GENOMIC DNA]</scope>
    <source>
        <strain evidence="3">gladioli</strain>
    </source>
</reference>
<dbReference type="SUPFAM" id="SSF69349">
    <property type="entry name" value="Phage fibre proteins"/>
    <property type="match status" value="1"/>
</dbReference>
<dbReference type="RefSeq" id="WP_036056613.1">
    <property type="nucleotide sequence ID" value="NZ_CADEVY010000002.1"/>
</dbReference>
<accession>A0AAW3EZY1</accession>
<protein>
    <submittedName>
        <fullName evidence="2">Phage-related baseplate assembly family protein</fullName>
    </submittedName>
</protein>
<dbReference type="EMBL" id="JPGG01000016">
    <property type="protein sequence ID" value="KGC13115.1"/>
    <property type="molecule type" value="Genomic_DNA"/>
</dbReference>
<dbReference type="InterPro" id="IPR006531">
    <property type="entry name" value="Gp5/Vgr_OB"/>
</dbReference>
<gene>
    <name evidence="2" type="ORF">DM48_2871</name>
</gene>
<dbReference type="Gene3D" id="2.40.50.230">
    <property type="entry name" value="Gp5 N-terminal domain"/>
    <property type="match status" value="1"/>
</dbReference>
<dbReference type="Pfam" id="PF04717">
    <property type="entry name" value="Phage_base_V"/>
    <property type="match status" value="1"/>
</dbReference>
<feature type="domain" description="Gp5/Type VI secretion system Vgr protein OB-fold" evidence="1">
    <location>
        <begin position="18"/>
        <end position="91"/>
    </location>
</feature>
<comment type="caution">
    <text evidence="2">The sequence shown here is derived from an EMBL/GenBank/DDBJ whole genome shotgun (WGS) entry which is preliminary data.</text>
</comment>
<dbReference type="InterPro" id="IPR037026">
    <property type="entry name" value="Vgr_OB-fold_dom_sf"/>
</dbReference>
<sequence>MTPDHTLALDSLALGVTLGKVADTRDPEGYGRVKVSFVLKGAEIESDWAQITSFFAGPNTGALFLPQIGDSALLAFANGDPSKPYVIGFLWNGAQKPPVPTDSQQDVRVIRTRNGKTITLDDSPNGGGVTIVDAKQNRIQIDTSSNTISLSSEGDLSITAKGTLTLTGSQVTVRNTAGNVKASLGEASLALQGGQSLKLTATMIDLN</sequence>
<proteinExistence type="predicted"/>
<dbReference type="AlphaFoldDB" id="A0AAW3EZY1"/>